<keyword evidence="4" id="KW-0812">Transmembrane</keyword>
<evidence type="ECO:0000259" key="6">
    <source>
        <dbReference type="PROSITE" id="PS50885"/>
    </source>
</evidence>
<dbReference type="CDD" id="cd06225">
    <property type="entry name" value="HAMP"/>
    <property type="match status" value="1"/>
</dbReference>
<gene>
    <name evidence="7" type="ORF">SAMN05428998_101479</name>
</gene>
<dbReference type="PRINTS" id="PR00260">
    <property type="entry name" value="CHEMTRNSDUCR"/>
</dbReference>
<dbReference type="GO" id="GO:0007165">
    <property type="term" value="P:signal transduction"/>
    <property type="evidence" value="ECO:0007669"/>
    <property type="project" value="UniProtKB-KW"/>
</dbReference>
<dbReference type="SMART" id="SM00283">
    <property type="entry name" value="MA"/>
    <property type="match status" value="1"/>
</dbReference>
<keyword evidence="1 3" id="KW-0807">Transducer</keyword>
<feature type="transmembrane region" description="Helical" evidence="4">
    <location>
        <begin position="296"/>
        <end position="320"/>
    </location>
</feature>
<protein>
    <submittedName>
        <fullName evidence="7">Methyl-accepting chemotaxis protein</fullName>
    </submittedName>
</protein>
<evidence type="ECO:0000259" key="5">
    <source>
        <dbReference type="PROSITE" id="PS50111"/>
    </source>
</evidence>
<dbReference type="Gene3D" id="1.20.1440.210">
    <property type="match status" value="1"/>
</dbReference>
<evidence type="ECO:0000313" key="7">
    <source>
        <dbReference type="EMBL" id="SME92199.1"/>
    </source>
</evidence>
<dbReference type="Gene3D" id="6.10.340.10">
    <property type="match status" value="1"/>
</dbReference>
<dbReference type="InterPro" id="IPR032255">
    <property type="entry name" value="HBM"/>
</dbReference>
<dbReference type="SUPFAM" id="SSF58104">
    <property type="entry name" value="Methyl-accepting chemotaxis protein (MCP) signaling domain"/>
    <property type="match status" value="1"/>
</dbReference>
<reference evidence="7 8" key="1">
    <citation type="submission" date="2017-04" db="EMBL/GenBank/DDBJ databases">
        <authorList>
            <person name="Afonso C.L."/>
            <person name="Miller P.J."/>
            <person name="Scott M.A."/>
            <person name="Spackman E."/>
            <person name="Goraichik I."/>
            <person name="Dimitrov K.M."/>
            <person name="Suarez D.L."/>
            <person name="Swayne D.E."/>
        </authorList>
    </citation>
    <scope>NUCLEOTIDE SEQUENCE [LARGE SCALE GENOMIC DNA]</scope>
    <source>
        <strain evidence="7 8">USBA 355</strain>
    </source>
</reference>
<organism evidence="7 8">
    <name type="scientific">Tistlia consotensis USBA 355</name>
    <dbReference type="NCBI Taxonomy" id="560819"/>
    <lineage>
        <taxon>Bacteria</taxon>
        <taxon>Pseudomonadati</taxon>
        <taxon>Pseudomonadota</taxon>
        <taxon>Alphaproteobacteria</taxon>
        <taxon>Rhodospirillales</taxon>
        <taxon>Rhodovibrionaceae</taxon>
        <taxon>Tistlia</taxon>
    </lineage>
</organism>
<dbReference type="InterPro" id="IPR004089">
    <property type="entry name" value="MCPsignal_dom"/>
</dbReference>
<evidence type="ECO:0000313" key="8">
    <source>
        <dbReference type="Proteomes" id="UP000192917"/>
    </source>
</evidence>
<evidence type="ECO:0000256" key="2">
    <source>
        <dbReference type="ARBA" id="ARBA00029447"/>
    </source>
</evidence>
<dbReference type="PANTHER" id="PTHR32089:SF112">
    <property type="entry name" value="LYSOZYME-LIKE PROTEIN-RELATED"/>
    <property type="match status" value="1"/>
</dbReference>
<evidence type="ECO:0000256" key="1">
    <source>
        <dbReference type="ARBA" id="ARBA00023224"/>
    </source>
</evidence>
<dbReference type="GO" id="GO:0016020">
    <property type="term" value="C:membrane"/>
    <property type="evidence" value="ECO:0007669"/>
    <property type="project" value="InterPro"/>
</dbReference>
<feature type="domain" description="HAMP" evidence="6">
    <location>
        <begin position="317"/>
        <end position="370"/>
    </location>
</feature>
<dbReference type="RefSeq" id="WP_085120815.1">
    <property type="nucleotide sequence ID" value="NZ_FWZX01000001.1"/>
</dbReference>
<keyword evidence="4" id="KW-0472">Membrane</keyword>
<dbReference type="Proteomes" id="UP000192917">
    <property type="component" value="Unassembled WGS sequence"/>
</dbReference>
<evidence type="ECO:0000256" key="4">
    <source>
        <dbReference type="SAM" id="Phobius"/>
    </source>
</evidence>
<dbReference type="PROSITE" id="PS50885">
    <property type="entry name" value="HAMP"/>
    <property type="match status" value="1"/>
</dbReference>
<dbReference type="STRING" id="560819.SAMN05428998_101479"/>
<dbReference type="GO" id="GO:0004888">
    <property type="term" value="F:transmembrane signaling receptor activity"/>
    <property type="evidence" value="ECO:0007669"/>
    <property type="project" value="InterPro"/>
</dbReference>
<dbReference type="AlphaFoldDB" id="A0A1Y6B671"/>
<dbReference type="PROSITE" id="PS50111">
    <property type="entry name" value="CHEMOTAXIS_TRANSDUC_2"/>
    <property type="match status" value="1"/>
</dbReference>
<dbReference type="Pfam" id="PF00672">
    <property type="entry name" value="HAMP"/>
    <property type="match status" value="1"/>
</dbReference>
<sequence length="667" mass="68533">MASPRLSHLPITAKLGAAFGLVLLLLVGLAGTSTFFLDQMKGSFDQVRELGNAAKAALGARVALSDLRLGVGDYAASGDEAQGAAIREQLDGIKSGLAEAGARIDDADSRALLDQLTQALGAYRTALDKLSAALADRKQAGDGLTGRLARLEPALKTLGDASSASGDGSAFFYVGQAQQALAAIKEATGVFLGEDSASGRETALQQIAALADVVKNMTFNKELDGAKETNELLEGVKAGLGKRETANAERAKALETLHASGTEAGGRARDFVARMTVSAQRLDQAVGDKSRRNLTVMLAAAGVALAIGVLAAALIGGGIARNLKRLSSAMARLAERDLTVEVTGAERGDEVGAMARAMQVFKDNALEMERLREQREADERRGAEEKRRAMHALAGELEGSVKSIADEVGQTAEEIRAAASALSATAEETGSLSARVSGASAEASSNVQTVAASSEEIAASLAEVARQVSETASRTAEARSLAEDSDAVVGRLAKVAEEVGAVVTLISEIAEQTNLLALNATIEAARAGDAGKGFAVVASEVKSLATQTAKATEEIARQIGEIRSASGETASSIARVKEVVIGVSEIAGSISSAVEQQTAALSEISAGTQKAAQGTQEVTQAIGQVDSGARKTGEAAREALSAAETLAERAERLGREVSAFVNRVRAA</sequence>
<feature type="domain" description="Methyl-accepting transducer" evidence="5">
    <location>
        <begin position="411"/>
        <end position="647"/>
    </location>
</feature>
<name>A0A1Y6B671_9PROT</name>
<proteinExistence type="inferred from homology"/>
<dbReference type="InterPro" id="IPR004090">
    <property type="entry name" value="Chemotax_Me-accpt_rcpt"/>
</dbReference>
<dbReference type="GO" id="GO:0006935">
    <property type="term" value="P:chemotaxis"/>
    <property type="evidence" value="ECO:0007669"/>
    <property type="project" value="InterPro"/>
</dbReference>
<dbReference type="PANTHER" id="PTHR32089">
    <property type="entry name" value="METHYL-ACCEPTING CHEMOTAXIS PROTEIN MCPB"/>
    <property type="match status" value="1"/>
</dbReference>
<dbReference type="Pfam" id="PF00015">
    <property type="entry name" value="MCPsignal"/>
    <property type="match status" value="1"/>
</dbReference>
<dbReference type="SMART" id="SM00304">
    <property type="entry name" value="HAMP"/>
    <property type="match status" value="1"/>
</dbReference>
<comment type="similarity">
    <text evidence="2">Belongs to the methyl-accepting chemotaxis (MCP) protein family.</text>
</comment>
<accession>A0A1Y6B671</accession>
<dbReference type="SMART" id="SM01358">
    <property type="entry name" value="HBM"/>
    <property type="match status" value="1"/>
</dbReference>
<keyword evidence="4" id="KW-1133">Transmembrane helix</keyword>
<dbReference type="InterPro" id="IPR003660">
    <property type="entry name" value="HAMP_dom"/>
</dbReference>
<dbReference type="EMBL" id="FWZX01000001">
    <property type="protein sequence ID" value="SME92199.1"/>
    <property type="molecule type" value="Genomic_DNA"/>
</dbReference>
<evidence type="ECO:0000256" key="3">
    <source>
        <dbReference type="PROSITE-ProRule" id="PRU00284"/>
    </source>
</evidence>
<keyword evidence="8" id="KW-1185">Reference proteome</keyword>
<dbReference type="Gene3D" id="1.10.287.950">
    <property type="entry name" value="Methyl-accepting chemotaxis protein"/>
    <property type="match status" value="1"/>
</dbReference>